<dbReference type="Pfam" id="PF10708">
    <property type="entry name" value="DUF2510"/>
    <property type="match status" value="1"/>
</dbReference>
<dbReference type="EMBL" id="FNKK01000002">
    <property type="protein sequence ID" value="SDQ32960.1"/>
    <property type="molecule type" value="Genomic_DNA"/>
</dbReference>
<gene>
    <name evidence="4" type="ORF">SAMN04489764_0239</name>
</gene>
<sequence>MTTQTPAGWYPDPYGTPQLRWWDGSQWTDAVHPLPPNHQLGQSARPTSPDASAASPSRPEQPGAAAGAPAGPDGGVPPSFGSGGQAVPSGSEAQRADAAQESGDPAGARETEGSREEVAGAPQGRPSFAPPDPQGAPAGADAPTWQLPQPGQWAQPQQGAAGGPGGPGGPAGPGWPGGSGPRSGETMVLPDFAQPAVHAGPPGYPGGGFPGPEAPKRSVWPWVLGGGGVLVVIAAIIATVVFVMNQDDGVVAGGDPSPPNVQTLPPETSAPPPPSPTPTPSATPSGLPQIEDGRITDPVTGLSYEVPEGEWTVPPSVGNPGDPTAQQWTSAVVALSHEKYDGQGDWIGNVYTGELQEIFPYTGPESLRTTVATLFHYYTTRFYSPPHEQEILENKEITLGDRKGWLLKFELDFSQVSEQNDWKWKKERGAIVLVDRAGLRPALLYASVPDNLDMSNVERVLDSLKLE</sequence>
<feature type="region of interest" description="Disordered" evidence="1">
    <location>
        <begin position="253"/>
        <end position="297"/>
    </location>
</feature>
<feature type="domain" description="DUF2510" evidence="3">
    <location>
        <begin position="7"/>
        <end position="37"/>
    </location>
</feature>
<feature type="compositionally biased region" description="Low complexity" evidence="1">
    <location>
        <begin position="135"/>
        <end position="159"/>
    </location>
</feature>
<organism evidence="4 5">
    <name type="scientific">Thermostaphylospora chromogena</name>
    <dbReference type="NCBI Taxonomy" id="35622"/>
    <lineage>
        <taxon>Bacteria</taxon>
        <taxon>Bacillati</taxon>
        <taxon>Actinomycetota</taxon>
        <taxon>Actinomycetes</taxon>
        <taxon>Streptosporangiales</taxon>
        <taxon>Thermomonosporaceae</taxon>
        <taxon>Thermostaphylospora</taxon>
    </lineage>
</organism>
<feature type="compositionally biased region" description="Pro residues" evidence="1">
    <location>
        <begin position="268"/>
        <end position="281"/>
    </location>
</feature>
<accession>A0A1H1A006</accession>
<feature type="compositionally biased region" description="Low complexity" evidence="1">
    <location>
        <begin position="43"/>
        <end position="71"/>
    </location>
</feature>
<dbReference type="InterPro" id="IPR018929">
    <property type="entry name" value="DUF2510"/>
</dbReference>
<evidence type="ECO:0000259" key="3">
    <source>
        <dbReference type="Pfam" id="PF10708"/>
    </source>
</evidence>
<reference evidence="4 5" key="1">
    <citation type="submission" date="2016-10" db="EMBL/GenBank/DDBJ databases">
        <authorList>
            <person name="de Groot N.N."/>
        </authorList>
    </citation>
    <scope>NUCLEOTIDE SEQUENCE [LARGE SCALE GENOMIC DNA]</scope>
    <source>
        <strain evidence="4 5">DSM 43794</strain>
    </source>
</reference>
<proteinExistence type="predicted"/>
<name>A0A1H1A006_9ACTN</name>
<feature type="compositionally biased region" description="Basic and acidic residues" evidence="1">
    <location>
        <begin position="107"/>
        <end position="118"/>
    </location>
</feature>
<dbReference type="AlphaFoldDB" id="A0A1H1A006"/>
<keyword evidence="2" id="KW-0472">Membrane</keyword>
<feature type="transmembrane region" description="Helical" evidence="2">
    <location>
        <begin position="219"/>
        <end position="243"/>
    </location>
</feature>
<feature type="region of interest" description="Disordered" evidence="1">
    <location>
        <begin position="1"/>
        <end position="187"/>
    </location>
</feature>
<evidence type="ECO:0000313" key="4">
    <source>
        <dbReference type="EMBL" id="SDQ32960.1"/>
    </source>
</evidence>
<keyword evidence="2" id="KW-0812">Transmembrane</keyword>
<evidence type="ECO:0000256" key="2">
    <source>
        <dbReference type="SAM" id="Phobius"/>
    </source>
</evidence>
<keyword evidence="2" id="KW-1133">Transmembrane helix</keyword>
<evidence type="ECO:0000313" key="5">
    <source>
        <dbReference type="Proteomes" id="UP000217103"/>
    </source>
</evidence>
<protein>
    <recommendedName>
        <fullName evidence="3">DUF2510 domain-containing protein</fullName>
    </recommendedName>
</protein>
<keyword evidence="5" id="KW-1185">Reference proteome</keyword>
<dbReference type="RefSeq" id="WP_093256985.1">
    <property type="nucleotide sequence ID" value="NZ_FNKK01000002.1"/>
</dbReference>
<evidence type="ECO:0000256" key="1">
    <source>
        <dbReference type="SAM" id="MobiDB-lite"/>
    </source>
</evidence>
<feature type="compositionally biased region" description="Gly residues" evidence="1">
    <location>
        <begin position="160"/>
        <end position="181"/>
    </location>
</feature>
<dbReference type="STRING" id="35622.SAMN04489764_0239"/>
<dbReference type="Proteomes" id="UP000217103">
    <property type="component" value="Unassembled WGS sequence"/>
</dbReference>